<dbReference type="EC" id="3.1.3.11" evidence="4"/>
<evidence type="ECO:0000256" key="1">
    <source>
        <dbReference type="ARBA" id="ARBA00022801"/>
    </source>
</evidence>
<keyword evidence="6" id="KW-1185">Reference proteome</keyword>
<keyword evidence="1 4" id="KW-0378">Hydrolase</keyword>
<organism evidence="5 6">
    <name type="scientific">Ohessyouella blattaphilus</name>
    <dbReference type="NCBI Taxonomy" id="2949333"/>
    <lineage>
        <taxon>Bacteria</taxon>
        <taxon>Bacillati</taxon>
        <taxon>Bacillota</taxon>
        <taxon>Clostridia</taxon>
        <taxon>Lachnospirales</taxon>
        <taxon>Lachnospiraceae</taxon>
        <taxon>Ohessyouella</taxon>
    </lineage>
</organism>
<dbReference type="Proteomes" id="UP001523565">
    <property type="component" value="Unassembled WGS sequence"/>
</dbReference>
<dbReference type="HAMAP" id="MF_01854">
    <property type="entry name" value="FBPase_class3"/>
    <property type="match status" value="1"/>
</dbReference>
<comment type="pathway">
    <text evidence="4">Carbohydrate biosynthesis; gluconeogenesis.</text>
</comment>
<comment type="catalytic activity">
    <reaction evidence="4">
        <text>beta-D-fructose 1,6-bisphosphate + H2O = beta-D-fructose 6-phosphate + phosphate</text>
        <dbReference type="Rhea" id="RHEA:11064"/>
        <dbReference type="ChEBI" id="CHEBI:15377"/>
        <dbReference type="ChEBI" id="CHEBI:32966"/>
        <dbReference type="ChEBI" id="CHEBI:43474"/>
        <dbReference type="ChEBI" id="CHEBI:57634"/>
        <dbReference type="EC" id="3.1.3.11"/>
    </reaction>
</comment>
<evidence type="ECO:0000256" key="3">
    <source>
        <dbReference type="ARBA" id="ARBA00023277"/>
    </source>
</evidence>
<dbReference type="RefSeq" id="WP_262067621.1">
    <property type="nucleotide sequence ID" value="NZ_JAMXOC010000001.1"/>
</dbReference>
<dbReference type="InterPro" id="IPR029052">
    <property type="entry name" value="Metallo-depent_PP-like"/>
</dbReference>
<evidence type="ECO:0000313" key="5">
    <source>
        <dbReference type="EMBL" id="MCP1108713.1"/>
    </source>
</evidence>
<dbReference type="EMBL" id="JAMZFV010000001">
    <property type="protein sequence ID" value="MCP1108713.1"/>
    <property type="molecule type" value="Genomic_DNA"/>
</dbReference>
<protein>
    <recommendedName>
        <fullName evidence="4">Fructose-1,6-bisphosphatase class 3</fullName>
        <shortName evidence="4">FBPase class 3</shortName>
        <ecNumber evidence="4">3.1.3.11</ecNumber>
    </recommendedName>
    <alternativeName>
        <fullName evidence="4">D-fructose-1,6-bisphosphate 1-phosphohydrolase class 3</fullName>
    </alternativeName>
</protein>
<comment type="similarity">
    <text evidence="4">Belongs to the FBPase class 3 family.</text>
</comment>
<comment type="caution">
    <text evidence="5">The sequence shown here is derived from an EMBL/GenBank/DDBJ whole genome shotgun (WGS) entry which is preliminary data.</text>
</comment>
<proteinExistence type="inferred from homology"/>
<reference evidence="5 6" key="1">
    <citation type="journal article" date="2022" name="Genome Biol. Evol.">
        <title>Host diet, physiology and behaviors set the stage for Lachnospiraceae cladogenesis.</title>
        <authorList>
            <person name="Vera-Ponce De Leon A."/>
            <person name="Schneider M."/>
            <person name="Jahnes B.C."/>
            <person name="Sadowski V."/>
            <person name="Camuy-Velez L.A."/>
            <person name="Duan J."/>
            <person name="Sabree Z.L."/>
        </authorList>
    </citation>
    <scope>NUCLEOTIDE SEQUENCE [LARGE SCALE GENOMIC DNA]</scope>
    <source>
        <strain evidence="5 6">PAL227</strain>
    </source>
</reference>
<keyword evidence="3 4" id="KW-0119">Carbohydrate metabolism</keyword>
<evidence type="ECO:0000313" key="6">
    <source>
        <dbReference type="Proteomes" id="UP001523565"/>
    </source>
</evidence>
<accession>A0ABT1EDF0</accession>
<dbReference type="PIRSF" id="PIRSF000906">
    <property type="entry name" value="FBPtase_Bacill"/>
    <property type="match status" value="1"/>
</dbReference>
<comment type="cofactor">
    <cofactor evidence="4">
        <name>Mn(2+)</name>
        <dbReference type="ChEBI" id="CHEBI:29035"/>
    </cofactor>
</comment>
<evidence type="ECO:0000256" key="4">
    <source>
        <dbReference type="HAMAP-Rule" id="MF_01854"/>
    </source>
</evidence>
<dbReference type="InterPro" id="IPR009164">
    <property type="entry name" value="FBPtase_class3"/>
</dbReference>
<sequence>MKSLDRKYLERLSQLFPTIASASTEAINLQAILNLPKGTEHFMTDIHGEDEAFYHVLKNGSGAVRRKIGDVFGKTLSEQDKRGLATLIYYPKEKMEIIKEQRVDMEEWYRITLYRLVEVCKAAASKYTRSKVRKALPSDFAYIIEELMTEVNDGTDKEHYYSEIVNTIIRVGRAEDFIVAISELIQRLVIDHLHIVGDIFDRGPGPHKIMDKLMTYHSLDIQWGNHDVLWMGAAAGQRSCIANVIRICARYGNMDILEDSYGINLLPLATYALNTYKDDPCTCFQLKGDPCINEKEQELNIKMHKAIAILQFKVEGQIVKKRGSFKMEDRNLLECIDYERGIITLGGKEYPLKDTYLPTVNPLDPLALTEEEEEIMSRLESAFIGCEKLQAHMRFLLNKGNLFKVYNNNLLYHGCVPLTAEGKLKEVEVFGKKYRGKKLYEVLESYVRKGFFELDPEEREKGRDMMWFIWCHENSPLFGKDKMTTFERYFIADKETHKEKKNPYYVLSDNEETADMILAEFGLDVATGHIVNGHVPVKSIEGESPSKAGGKILVIDGGFSKAYQKETGIAGYTLIYNSYGLILVSHNPFESKEQALVHESDIHSETIVVERTLVRQQVGDTDIGKELRAQIEDLELLLSAYRSGEIAERY</sequence>
<dbReference type="SUPFAM" id="SSF56300">
    <property type="entry name" value="Metallo-dependent phosphatases"/>
    <property type="match status" value="2"/>
</dbReference>
<gene>
    <name evidence="4" type="primary">fbp</name>
    <name evidence="5" type="ORF">NK118_00410</name>
</gene>
<dbReference type="Pfam" id="PF06874">
    <property type="entry name" value="FBPase_2"/>
    <property type="match status" value="1"/>
</dbReference>
<dbReference type="Gene3D" id="3.60.21.10">
    <property type="match status" value="1"/>
</dbReference>
<keyword evidence="2 4" id="KW-0464">Manganese</keyword>
<evidence type="ECO:0000256" key="2">
    <source>
        <dbReference type="ARBA" id="ARBA00023211"/>
    </source>
</evidence>
<name>A0ABT1EDF0_9FIRM</name>